<dbReference type="FunFam" id="3.40.50.2300:FF:000001">
    <property type="entry name" value="DNA-binding response regulator PhoB"/>
    <property type="match status" value="1"/>
</dbReference>
<comment type="function">
    <text evidence="7">May play the central regulatory role in sporulation. It may be an element of the effector pathway responsible for the activation of sporulation genes in response to nutritional stress. Spo0A may act in concert with spo0H (a sigma factor) to control the expression of some genes that are critical to the sporulation process.</text>
</comment>
<evidence type="ECO:0000313" key="13">
    <source>
        <dbReference type="Proteomes" id="UP000440004"/>
    </source>
</evidence>
<dbReference type="GO" id="GO:0000976">
    <property type="term" value="F:transcription cis-regulatory region binding"/>
    <property type="evidence" value="ECO:0007669"/>
    <property type="project" value="TreeGrafter"/>
</dbReference>
<keyword evidence="2 8" id="KW-0597">Phosphoprotein</keyword>
<dbReference type="SMART" id="SM00448">
    <property type="entry name" value="REC"/>
    <property type="match status" value="1"/>
</dbReference>
<protein>
    <recommendedName>
        <fullName evidence="1">Stage 0 sporulation protein A homolog</fullName>
    </recommendedName>
</protein>
<dbReference type="InterPro" id="IPR011006">
    <property type="entry name" value="CheY-like_superfamily"/>
</dbReference>
<evidence type="ECO:0000256" key="6">
    <source>
        <dbReference type="ARBA" id="ARBA00023163"/>
    </source>
</evidence>
<dbReference type="Gene3D" id="6.10.250.690">
    <property type="match status" value="1"/>
</dbReference>
<keyword evidence="4" id="KW-0805">Transcription regulation</keyword>
<feature type="domain" description="OmpR/PhoB-type" evidence="11">
    <location>
        <begin position="129"/>
        <end position="227"/>
    </location>
</feature>
<reference evidence="12 13" key="1">
    <citation type="submission" date="2019-10" db="EMBL/GenBank/DDBJ databases">
        <title>Alkalibaculum tamaniensis sp.nov., a new alkaliphilic acetogen, isolated on methoxylated aromatics from a mud volcano.</title>
        <authorList>
            <person name="Khomyakova M.A."/>
            <person name="Merkel A.Y."/>
            <person name="Bonch-Osmolovskaya E.A."/>
            <person name="Slobodkin A.I."/>
        </authorList>
    </citation>
    <scope>NUCLEOTIDE SEQUENCE [LARGE SCALE GENOMIC DNA]</scope>
    <source>
        <strain evidence="12 13">M08DMB</strain>
    </source>
</reference>
<feature type="modified residue" description="4-aspartylphosphate" evidence="8">
    <location>
        <position position="53"/>
    </location>
</feature>
<dbReference type="PROSITE" id="PS51755">
    <property type="entry name" value="OMPR_PHOB"/>
    <property type="match status" value="1"/>
</dbReference>
<dbReference type="FunFam" id="1.10.10.10:FF:000018">
    <property type="entry name" value="DNA-binding response regulator ResD"/>
    <property type="match status" value="1"/>
</dbReference>
<sequence length="228" mass="26472">MNERVLVVDDEVSICELLKLDLEFEGYIVETANDGQEALQKVETFNPDIMILDLMLPKMNGYDVCKKVNADKGIPIIMLTAKTDIIDRVLGLELGADDYITKPFDSRELMARIKALLRRSQNTTPKDEDDILYNDEIKIIGNERKVLVNSTEIHLTPKEFELLHLLVSNPEQVFSRELLLERVWGYDYFGDTRTVDMHIQRIRKKIGEFAKHNYIQTVFGVGYKMRRF</sequence>
<organism evidence="12 13">
    <name type="scientific">Alkalibaculum sporogenes</name>
    <dbReference type="NCBI Taxonomy" id="2655001"/>
    <lineage>
        <taxon>Bacteria</taxon>
        <taxon>Bacillati</taxon>
        <taxon>Bacillota</taxon>
        <taxon>Clostridia</taxon>
        <taxon>Eubacteriales</taxon>
        <taxon>Eubacteriaceae</taxon>
        <taxon>Alkalibaculum</taxon>
    </lineage>
</organism>
<dbReference type="Pfam" id="PF00486">
    <property type="entry name" value="Trans_reg_C"/>
    <property type="match status" value="1"/>
</dbReference>
<dbReference type="EMBL" id="WHNX01000017">
    <property type="protein sequence ID" value="MPW26351.1"/>
    <property type="molecule type" value="Genomic_DNA"/>
</dbReference>
<dbReference type="RefSeq" id="WP_152804776.1">
    <property type="nucleotide sequence ID" value="NZ_WHNX01000017.1"/>
</dbReference>
<evidence type="ECO:0000256" key="4">
    <source>
        <dbReference type="ARBA" id="ARBA00023015"/>
    </source>
</evidence>
<evidence type="ECO:0000256" key="3">
    <source>
        <dbReference type="ARBA" id="ARBA00023012"/>
    </source>
</evidence>
<dbReference type="Gene3D" id="1.10.10.10">
    <property type="entry name" value="Winged helix-like DNA-binding domain superfamily/Winged helix DNA-binding domain"/>
    <property type="match status" value="1"/>
</dbReference>
<keyword evidence="5 9" id="KW-0238">DNA-binding</keyword>
<dbReference type="Proteomes" id="UP000440004">
    <property type="component" value="Unassembled WGS sequence"/>
</dbReference>
<comment type="caution">
    <text evidence="12">The sequence shown here is derived from an EMBL/GenBank/DDBJ whole genome shotgun (WGS) entry which is preliminary data.</text>
</comment>
<evidence type="ECO:0000256" key="2">
    <source>
        <dbReference type="ARBA" id="ARBA00022553"/>
    </source>
</evidence>
<evidence type="ECO:0000256" key="7">
    <source>
        <dbReference type="ARBA" id="ARBA00024867"/>
    </source>
</evidence>
<dbReference type="InterPro" id="IPR036388">
    <property type="entry name" value="WH-like_DNA-bd_sf"/>
</dbReference>
<dbReference type="InterPro" id="IPR039420">
    <property type="entry name" value="WalR-like"/>
</dbReference>
<evidence type="ECO:0000256" key="1">
    <source>
        <dbReference type="ARBA" id="ARBA00018672"/>
    </source>
</evidence>
<feature type="domain" description="Response regulatory" evidence="10">
    <location>
        <begin position="4"/>
        <end position="117"/>
    </location>
</feature>
<name>A0A6A7KAP0_9FIRM</name>
<keyword evidence="6" id="KW-0804">Transcription</keyword>
<dbReference type="SMART" id="SM00862">
    <property type="entry name" value="Trans_reg_C"/>
    <property type="match status" value="1"/>
</dbReference>
<dbReference type="GO" id="GO:0032993">
    <property type="term" value="C:protein-DNA complex"/>
    <property type="evidence" value="ECO:0007669"/>
    <property type="project" value="TreeGrafter"/>
</dbReference>
<keyword evidence="3" id="KW-0902">Two-component regulatory system</keyword>
<dbReference type="PANTHER" id="PTHR48111:SF40">
    <property type="entry name" value="PHOSPHATE REGULON TRANSCRIPTIONAL REGULATORY PROTEIN PHOB"/>
    <property type="match status" value="1"/>
</dbReference>
<proteinExistence type="predicted"/>
<gene>
    <name evidence="12" type="ORF">GC105_11185</name>
</gene>
<dbReference type="GO" id="GO:0005829">
    <property type="term" value="C:cytosol"/>
    <property type="evidence" value="ECO:0007669"/>
    <property type="project" value="TreeGrafter"/>
</dbReference>
<dbReference type="InterPro" id="IPR001789">
    <property type="entry name" value="Sig_transdc_resp-reg_receiver"/>
</dbReference>
<dbReference type="InterPro" id="IPR001867">
    <property type="entry name" value="OmpR/PhoB-type_DNA-bd"/>
</dbReference>
<dbReference type="SUPFAM" id="SSF52172">
    <property type="entry name" value="CheY-like"/>
    <property type="match status" value="1"/>
</dbReference>
<accession>A0A6A7KAP0</accession>
<evidence type="ECO:0000259" key="10">
    <source>
        <dbReference type="PROSITE" id="PS50110"/>
    </source>
</evidence>
<evidence type="ECO:0000256" key="8">
    <source>
        <dbReference type="PROSITE-ProRule" id="PRU00169"/>
    </source>
</evidence>
<evidence type="ECO:0000256" key="9">
    <source>
        <dbReference type="PROSITE-ProRule" id="PRU01091"/>
    </source>
</evidence>
<dbReference type="GO" id="GO:0006355">
    <property type="term" value="P:regulation of DNA-templated transcription"/>
    <property type="evidence" value="ECO:0007669"/>
    <property type="project" value="InterPro"/>
</dbReference>
<dbReference type="CDD" id="cd00383">
    <property type="entry name" value="trans_reg_C"/>
    <property type="match status" value="1"/>
</dbReference>
<dbReference type="Pfam" id="PF00072">
    <property type="entry name" value="Response_reg"/>
    <property type="match status" value="1"/>
</dbReference>
<feature type="DNA-binding region" description="OmpR/PhoB-type" evidence="9">
    <location>
        <begin position="129"/>
        <end position="227"/>
    </location>
</feature>
<evidence type="ECO:0000313" key="12">
    <source>
        <dbReference type="EMBL" id="MPW26351.1"/>
    </source>
</evidence>
<dbReference type="GO" id="GO:0000156">
    <property type="term" value="F:phosphorelay response regulator activity"/>
    <property type="evidence" value="ECO:0007669"/>
    <property type="project" value="TreeGrafter"/>
</dbReference>
<dbReference type="SUPFAM" id="SSF46894">
    <property type="entry name" value="C-terminal effector domain of the bipartite response regulators"/>
    <property type="match status" value="1"/>
</dbReference>
<keyword evidence="13" id="KW-1185">Reference proteome</keyword>
<dbReference type="Gene3D" id="3.40.50.2300">
    <property type="match status" value="1"/>
</dbReference>
<dbReference type="AlphaFoldDB" id="A0A6A7KAP0"/>
<dbReference type="PANTHER" id="PTHR48111">
    <property type="entry name" value="REGULATOR OF RPOS"/>
    <property type="match status" value="1"/>
</dbReference>
<dbReference type="PROSITE" id="PS50110">
    <property type="entry name" value="RESPONSE_REGULATORY"/>
    <property type="match status" value="1"/>
</dbReference>
<dbReference type="InterPro" id="IPR016032">
    <property type="entry name" value="Sig_transdc_resp-reg_C-effctor"/>
</dbReference>
<evidence type="ECO:0000259" key="11">
    <source>
        <dbReference type="PROSITE" id="PS51755"/>
    </source>
</evidence>
<evidence type="ECO:0000256" key="5">
    <source>
        <dbReference type="ARBA" id="ARBA00023125"/>
    </source>
</evidence>